<reference evidence="3" key="1">
    <citation type="journal article" date="2010" name="Science">
        <title>Plasticity of animal genome architecture unmasked by rapid evolution of a pelagic tunicate.</title>
        <authorList>
            <person name="Denoeud F."/>
            <person name="Henriet S."/>
            <person name="Mungpakdee S."/>
            <person name="Aury J.M."/>
            <person name="Da Silva C."/>
            <person name="Brinkmann H."/>
            <person name="Mikhaleva J."/>
            <person name="Olsen L.C."/>
            <person name="Jubin C."/>
            <person name="Canestro C."/>
            <person name="Bouquet J.M."/>
            <person name="Danks G."/>
            <person name="Poulain J."/>
            <person name="Campsteijn C."/>
            <person name="Adamski M."/>
            <person name="Cross I."/>
            <person name="Yadetie F."/>
            <person name="Muffato M."/>
            <person name="Louis A."/>
            <person name="Butcher S."/>
            <person name="Tsagkogeorga G."/>
            <person name="Konrad A."/>
            <person name="Singh S."/>
            <person name="Jensen M.F."/>
            <person name="Cong E.H."/>
            <person name="Eikeseth-Otteraa H."/>
            <person name="Noel B."/>
            <person name="Anthouard V."/>
            <person name="Porcel B.M."/>
            <person name="Kachouri-Lafond R."/>
            <person name="Nishino A."/>
            <person name="Ugolini M."/>
            <person name="Chourrout P."/>
            <person name="Nishida H."/>
            <person name="Aasland R."/>
            <person name="Huzurbazar S."/>
            <person name="Westhof E."/>
            <person name="Delsuc F."/>
            <person name="Lehrach H."/>
            <person name="Reinhardt R."/>
            <person name="Weissenbach J."/>
            <person name="Roy S.W."/>
            <person name="Artiguenave F."/>
            <person name="Postlethwait J.H."/>
            <person name="Manak J.R."/>
            <person name="Thompson E.M."/>
            <person name="Jaillon O."/>
            <person name="Du Pasquier L."/>
            <person name="Boudinot P."/>
            <person name="Liberles D.A."/>
            <person name="Volff J.N."/>
            <person name="Philippe H."/>
            <person name="Lenhard B."/>
            <person name="Roest Crollius H."/>
            <person name="Wincker P."/>
            <person name="Chourrout D."/>
        </authorList>
    </citation>
    <scope>NUCLEOTIDE SEQUENCE [LARGE SCALE GENOMIC DNA]</scope>
</reference>
<protein>
    <submittedName>
        <fullName evidence="3">Uncharacterized protein</fullName>
    </submittedName>
</protein>
<dbReference type="AlphaFoldDB" id="E4Y5Y3"/>
<name>E4Y5Y3_OIKDI</name>
<accession>E4Y5Y3</accession>
<gene>
    <name evidence="3" type="ORF">GSOID_T00018984001</name>
</gene>
<keyword evidence="2" id="KW-0812">Transmembrane</keyword>
<feature type="region of interest" description="Disordered" evidence="1">
    <location>
        <begin position="316"/>
        <end position="335"/>
    </location>
</feature>
<keyword evidence="2" id="KW-0472">Membrane</keyword>
<sequence>MALLTVRSAFENIIDSETFTYKMFPVGDIERFTLFYGWDVCQILIFSTMLVSACHSFACFYITQFEIPRPYSAKRAYREKLEQIKKQIKLKRRQNEEAAKRRQKDRNRQEDLKRQQLDQLAKITVTRKSIMAKSQIRRNTVMRPKSPGNYGGMARKSIARKSMCKRDFELNENDKLQANARKKSIMMKRLYDNQLSAQGINLNEVPLDEPTDTFFFPSPDKPKTLEASISKYRKTIEEENPQIGQPSKPVSFYESTVEHYKWSTSMLINMVNFLVTISFMIGSFAISKLRIPRRFSHKRLYKERVKQIERREKALRKAKKQEEKKKQAVKAKENQQKLAIKEKEIKIRKTSVYHVPRTPYTPKPKIIFDNKKSKGSRKSTGGSRRSQLEENQILSDRARTQSIIDMQTWSQDLQSKNFVAADGEAYSVFQFPK</sequence>
<dbReference type="Proteomes" id="UP000011014">
    <property type="component" value="Unassembled WGS sequence"/>
</dbReference>
<feature type="region of interest" description="Disordered" evidence="1">
    <location>
        <begin position="355"/>
        <end position="397"/>
    </location>
</feature>
<proteinExistence type="predicted"/>
<dbReference type="EMBL" id="FN654290">
    <property type="protein sequence ID" value="CBY31033.1"/>
    <property type="molecule type" value="Genomic_DNA"/>
</dbReference>
<feature type="transmembrane region" description="Helical" evidence="2">
    <location>
        <begin position="266"/>
        <end position="286"/>
    </location>
</feature>
<feature type="compositionally biased region" description="Basic and acidic residues" evidence="1">
    <location>
        <begin position="93"/>
        <end position="113"/>
    </location>
</feature>
<organism evidence="3">
    <name type="scientific">Oikopleura dioica</name>
    <name type="common">Tunicate</name>
    <dbReference type="NCBI Taxonomy" id="34765"/>
    <lineage>
        <taxon>Eukaryota</taxon>
        <taxon>Metazoa</taxon>
        <taxon>Chordata</taxon>
        <taxon>Tunicata</taxon>
        <taxon>Appendicularia</taxon>
        <taxon>Copelata</taxon>
        <taxon>Oikopleuridae</taxon>
        <taxon>Oikopleura</taxon>
    </lineage>
</organism>
<evidence type="ECO:0000256" key="2">
    <source>
        <dbReference type="SAM" id="Phobius"/>
    </source>
</evidence>
<keyword evidence="2" id="KW-1133">Transmembrane helix</keyword>
<feature type="region of interest" description="Disordered" evidence="1">
    <location>
        <begin position="92"/>
        <end position="113"/>
    </location>
</feature>
<feature type="compositionally biased region" description="Basic and acidic residues" evidence="1">
    <location>
        <begin position="320"/>
        <end position="335"/>
    </location>
</feature>
<evidence type="ECO:0000313" key="3">
    <source>
        <dbReference type="EMBL" id="CBY31033.1"/>
    </source>
</evidence>
<evidence type="ECO:0000256" key="1">
    <source>
        <dbReference type="SAM" id="MobiDB-lite"/>
    </source>
</evidence>